<organism evidence="1">
    <name type="scientific">marine sediment metagenome</name>
    <dbReference type="NCBI Taxonomy" id="412755"/>
    <lineage>
        <taxon>unclassified sequences</taxon>
        <taxon>metagenomes</taxon>
        <taxon>ecological metagenomes</taxon>
    </lineage>
</organism>
<proteinExistence type="predicted"/>
<comment type="caution">
    <text evidence="1">The sequence shown here is derived from an EMBL/GenBank/DDBJ whole genome shotgun (WGS) entry which is preliminary data.</text>
</comment>
<name>A0A0F9FWG1_9ZZZZ</name>
<gene>
    <name evidence="1" type="ORF">LCGC14_1902420</name>
</gene>
<accession>A0A0F9FWG1</accession>
<protein>
    <submittedName>
        <fullName evidence="1">Uncharacterized protein</fullName>
    </submittedName>
</protein>
<reference evidence="1" key="1">
    <citation type="journal article" date="2015" name="Nature">
        <title>Complex archaea that bridge the gap between prokaryotes and eukaryotes.</title>
        <authorList>
            <person name="Spang A."/>
            <person name="Saw J.H."/>
            <person name="Jorgensen S.L."/>
            <person name="Zaremba-Niedzwiedzka K."/>
            <person name="Martijn J."/>
            <person name="Lind A.E."/>
            <person name="van Eijk R."/>
            <person name="Schleper C."/>
            <person name="Guy L."/>
            <person name="Ettema T.J."/>
        </authorList>
    </citation>
    <scope>NUCLEOTIDE SEQUENCE</scope>
</reference>
<evidence type="ECO:0000313" key="1">
    <source>
        <dbReference type="EMBL" id="KKL90663.1"/>
    </source>
</evidence>
<dbReference type="AlphaFoldDB" id="A0A0F9FWG1"/>
<sequence length="174" mass="18835">MKRLLIAVLILLVPLLSFALPPAEAAGVWQSHQVYGDEVQTITFQCIGSAQGEVVNTDILDQYTRMLTGWYLYKVEAFPTSGGVAPDAANVFIYDADGLDLLGSEDGGTTAYAGLNLVHATLKRAAFPNLYLPRAGNHVNYYPEVRGTLTLDVDGQGTNAAEWTIVLTFVQPDD</sequence>
<dbReference type="EMBL" id="LAZR01019951">
    <property type="protein sequence ID" value="KKL90663.1"/>
    <property type="molecule type" value="Genomic_DNA"/>
</dbReference>